<proteinExistence type="predicted"/>
<name>A0A9P5NSY9_GYMJU</name>
<dbReference type="AlphaFoldDB" id="A0A9P5NSY9"/>
<dbReference type="EMBL" id="JADNYJ010000034">
    <property type="protein sequence ID" value="KAF8902751.1"/>
    <property type="molecule type" value="Genomic_DNA"/>
</dbReference>
<accession>A0A9P5NSY9</accession>
<organism evidence="1 2">
    <name type="scientific">Gymnopilus junonius</name>
    <name type="common">Spectacular rustgill mushroom</name>
    <name type="synonym">Gymnopilus spectabilis subsp. junonius</name>
    <dbReference type="NCBI Taxonomy" id="109634"/>
    <lineage>
        <taxon>Eukaryota</taxon>
        <taxon>Fungi</taxon>
        <taxon>Dikarya</taxon>
        <taxon>Basidiomycota</taxon>
        <taxon>Agaricomycotina</taxon>
        <taxon>Agaricomycetes</taxon>
        <taxon>Agaricomycetidae</taxon>
        <taxon>Agaricales</taxon>
        <taxon>Agaricineae</taxon>
        <taxon>Hymenogastraceae</taxon>
        <taxon>Gymnopilus</taxon>
    </lineage>
</organism>
<sequence length="255" mass="28449">MCIRDVGMIDPHGQFVFGFNIFSSAANPLHEGQVLDEFEGIQPALDIASEVQAILDYFKPGTIIASKGVNINQISEEPLKVSMWSTACEGALLVLPHGGFHEDLASTSQLTKYVNRHALNWYQYMCQHSRSSVATVLNGSVFLISGCDRAKSWVTCFRKCFMRDSDVTFHRHQKILLKQHPAADIILVEDSVWHHLDTDGHSTLPEILKLVIAAIMTFQLVTTDNLVSLIPKTSPAPPSQKFGLIKDLLAKYIDW</sequence>
<evidence type="ECO:0000313" key="1">
    <source>
        <dbReference type="EMBL" id="KAF8902751.1"/>
    </source>
</evidence>
<dbReference type="OrthoDB" id="3222453at2759"/>
<evidence type="ECO:0000313" key="2">
    <source>
        <dbReference type="Proteomes" id="UP000724874"/>
    </source>
</evidence>
<reference evidence="1" key="1">
    <citation type="submission" date="2020-11" db="EMBL/GenBank/DDBJ databases">
        <authorList>
            <consortium name="DOE Joint Genome Institute"/>
            <person name="Ahrendt S."/>
            <person name="Riley R."/>
            <person name="Andreopoulos W."/>
            <person name="LaButti K."/>
            <person name="Pangilinan J."/>
            <person name="Ruiz-duenas F.J."/>
            <person name="Barrasa J.M."/>
            <person name="Sanchez-Garcia M."/>
            <person name="Camarero S."/>
            <person name="Miyauchi S."/>
            <person name="Serrano A."/>
            <person name="Linde D."/>
            <person name="Babiker R."/>
            <person name="Drula E."/>
            <person name="Ayuso-Fernandez I."/>
            <person name="Pacheco R."/>
            <person name="Padilla G."/>
            <person name="Ferreira P."/>
            <person name="Barriuso J."/>
            <person name="Kellner H."/>
            <person name="Castanera R."/>
            <person name="Alfaro M."/>
            <person name="Ramirez L."/>
            <person name="Pisabarro A.G."/>
            <person name="Kuo A."/>
            <person name="Tritt A."/>
            <person name="Lipzen A."/>
            <person name="He G."/>
            <person name="Yan M."/>
            <person name="Ng V."/>
            <person name="Cullen D."/>
            <person name="Martin F."/>
            <person name="Rosso M.-N."/>
            <person name="Henrissat B."/>
            <person name="Hibbett D."/>
            <person name="Martinez A.T."/>
            <person name="Grigoriev I.V."/>
        </authorList>
    </citation>
    <scope>NUCLEOTIDE SEQUENCE</scope>
    <source>
        <strain evidence="1">AH 44721</strain>
    </source>
</reference>
<dbReference type="Proteomes" id="UP000724874">
    <property type="component" value="Unassembled WGS sequence"/>
</dbReference>
<keyword evidence="2" id="KW-1185">Reference proteome</keyword>
<protein>
    <submittedName>
        <fullName evidence="1">Uncharacterized protein</fullName>
    </submittedName>
</protein>
<gene>
    <name evidence="1" type="ORF">CPB84DRAFT_1746489</name>
</gene>
<comment type="caution">
    <text evidence="1">The sequence shown here is derived from an EMBL/GenBank/DDBJ whole genome shotgun (WGS) entry which is preliminary data.</text>
</comment>